<sequence length="81" mass="8633">MDGSQPVRITREGDHQVVHLPSGVAVPADAVVRQDGERLIIEKAGPSMGSSARLLAVLATLQPIGERLDPFDDQPPEPVDL</sequence>
<dbReference type="RefSeq" id="WP_183217959.1">
    <property type="nucleotide sequence ID" value="NZ_CAJFZS010000002.1"/>
</dbReference>
<reference evidence="1 2" key="1">
    <citation type="submission" date="2020-08" db="EMBL/GenBank/DDBJ databases">
        <title>Genomic Encyclopedia of Type Strains, Phase IV (KMG-IV): sequencing the most valuable type-strain genomes for metagenomic binning, comparative biology and taxonomic classification.</title>
        <authorList>
            <person name="Goeker M."/>
        </authorList>
    </citation>
    <scope>NUCLEOTIDE SEQUENCE [LARGE SCALE GENOMIC DNA]</scope>
    <source>
        <strain evidence="1 2">DSM 4731</strain>
    </source>
</reference>
<dbReference type="Proteomes" id="UP000527324">
    <property type="component" value="Unassembled WGS sequence"/>
</dbReference>
<proteinExistence type="predicted"/>
<gene>
    <name evidence="1" type="ORF">GGQ93_002928</name>
</gene>
<name>A0A7W9C8S2_9CAUL</name>
<dbReference type="EMBL" id="JACHOQ010000011">
    <property type="protein sequence ID" value="MBB5741189.1"/>
    <property type="molecule type" value="Genomic_DNA"/>
</dbReference>
<accession>A0A7W9C8S2</accession>
<evidence type="ECO:0000313" key="2">
    <source>
        <dbReference type="Proteomes" id="UP000527324"/>
    </source>
</evidence>
<evidence type="ECO:0000313" key="1">
    <source>
        <dbReference type="EMBL" id="MBB5741189.1"/>
    </source>
</evidence>
<comment type="caution">
    <text evidence="1">The sequence shown here is derived from an EMBL/GenBank/DDBJ whole genome shotgun (WGS) entry which is preliminary data.</text>
</comment>
<dbReference type="AlphaFoldDB" id="A0A7W9C8S2"/>
<keyword evidence="2" id="KW-1185">Reference proteome</keyword>
<organism evidence="1 2">
    <name type="scientific">Brevundimonas aurantiaca</name>
    <dbReference type="NCBI Taxonomy" id="74316"/>
    <lineage>
        <taxon>Bacteria</taxon>
        <taxon>Pseudomonadati</taxon>
        <taxon>Pseudomonadota</taxon>
        <taxon>Alphaproteobacteria</taxon>
        <taxon>Caulobacterales</taxon>
        <taxon>Caulobacteraceae</taxon>
        <taxon>Brevundimonas</taxon>
    </lineage>
</organism>
<protein>
    <submittedName>
        <fullName evidence="1">Antitoxin VapB</fullName>
    </submittedName>
</protein>